<feature type="transmembrane region" description="Helical" evidence="2">
    <location>
        <begin position="97"/>
        <end position="117"/>
    </location>
</feature>
<keyword evidence="2" id="KW-0472">Membrane</keyword>
<feature type="chain" id="PRO_5008268230" evidence="3">
    <location>
        <begin position="21"/>
        <end position="562"/>
    </location>
</feature>
<dbReference type="OrthoDB" id="3061561at2759"/>
<keyword evidence="2" id="KW-0812">Transmembrane</keyword>
<evidence type="ECO:0000256" key="3">
    <source>
        <dbReference type="SAM" id="SignalP"/>
    </source>
</evidence>
<feature type="signal peptide" evidence="3">
    <location>
        <begin position="1"/>
        <end position="20"/>
    </location>
</feature>
<dbReference type="KEGG" id="psco:LY89DRAFT_780856"/>
<keyword evidence="5" id="KW-1185">Reference proteome</keyword>
<sequence>MLLLYRYIFLPSLLVPSVLGYTTFTPNCSSLAEPVNFVFSTSSRSTLDILWSCLFTLIACTWTILHLNVPEQRGDQDPGWIGDCKWFLKGIWMKTKWMILTMLAPELLLSISLGALVHAKEVNELLKKFIEEDGVEWSLTHGMFLNMGGFVIQAVENDSISSIQPIYTGPPGFVTPEGSGGLKRRQTSPATITSDGSHEELQDTARTSYRNNQWTALQDIDPIASPNQDRPSTDVGTQRASENWSQDSRGMDPRTESGLEVRYSDEPSEFLAPECYHLTADQLYMLRDKKILKRLPAITKEELNARSKSDAFSKAIAMGQIFWMAFQVIVRAARHLAISQLELAVAAFSVCGIFIYASSWNKPKDVQIPLPILRYPAAVPADLVRQLGEYAEVEYSAFSMSEFVPLPKWVRTPQYDGSIVSNSTVWDGKESYTGYMGTEMGLTLGGVIFGVLHVLAWNFHFPSEIERNLWRASSVICTCLPVLFLCITYLFSRALEVELGARILGRIEDIIRAELATSIAFVFFVVYSLARLYILIEIFRTLCFLPVDAYTATWAASIPHVS</sequence>
<feature type="transmembrane region" description="Helical" evidence="2">
    <location>
        <begin position="472"/>
        <end position="492"/>
    </location>
</feature>
<accession>A0A194XFF0</accession>
<feature type="transmembrane region" description="Helical" evidence="2">
    <location>
        <begin position="513"/>
        <end position="536"/>
    </location>
</feature>
<evidence type="ECO:0000256" key="1">
    <source>
        <dbReference type="SAM" id="MobiDB-lite"/>
    </source>
</evidence>
<feature type="compositionally biased region" description="Polar residues" evidence="1">
    <location>
        <begin position="225"/>
        <end position="248"/>
    </location>
</feature>
<feature type="transmembrane region" description="Helical" evidence="2">
    <location>
        <begin position="336"/>
        <end position="357"/>
    </location>
</feature>
<dbReference type="GeneID" id="28832151"/>
<feature type="transmembrane region" description="Helical" evidence="2">
    <location>
        <begin position="441"/>
        <end position="460"/>
    </location>
</feature>
<feature type="region of interest" description="Disordered" evidence="1">
    <location>
        <begin position="172"/>
        <end position="205"/>
    </location>
</feature>
<keyword evidence="3" id="KW-0732">Signal</keyword>
<dbReference type="Proteomes" id="UP000070700">
    <property type="component" value="Unassembled WGS sequence"/>
</dbReference>
<dbReference type="EMBL" id="KQ947412">
    <property type="protein sequence ID" value="KUJ18871.1"/>
    <property type="molecule type" value="Genomic_DNA"/>
</dbReference>
<evidence type="ECO:0000313" key="4">
    <source>
        <dbReference type="EMBL" id="KUJ18871.1"/>
    </source>
</evidence>
<feature type="transmembrane region" description="Helical" evidence="2">
    <location>
        <begin position="49"/>
        <end position="69"/>
    </location>
</feature>
<dbReference type="AlphaFoldDB" id="A0A194XFF0"/>
<protein>
    <submittedName>
        <fullName evidence="4">Uncharacterized protein</fullName>
    </submittedName>
</protein>
<dbReference type="PANTHER" id="PTHR35043">
    <property type="entry name" value="TRANSCRIPTION FACTOR DOMAIN-CONTAINING PROTEIN"/>
    <property type="match status" value="1"/>
</dbReference>
<dbReference type="PANTHER" id="PTHR35043:SF7">
    <property type="entry name" value="TRANSCRIPTION FACTOR DOMAIN-CONTAINING PROTEIN"/>
    <property type="match status" value="1"/>
</dbReference>
<keyword evidence="2" id="KW-1133">Transmembrane helix</keyword>
<proteinExistence type="predicted"/>
<evidence type="ECO:0000313" key="5">
    <source>
        <dbReference type="Proteomes" id="UP000070700"/>
    </source>
</evidence>
<reference evidence="4 5" key="1">
    <citation type="submission" date="2015-10" db="EMBL/GenBank/DDBJ databases">
        <title>Full genome of DAOMC 229536 Phialocephala scopiformis, a fungal endophyte of spruce producing the potent anti-insectan compound rugulosin.</title>
        <authorList>
            <consortium name="DOE Joint Genome Institute"/>
            <person name="Walker A.K."/>
            <person name="Frasz S.L."/>
            <person name="Seifert K.A."/>
            <person name="Miller J.D."/>
            <person name="Mondo S.J."/>
            <person name="Labutti K."/>
            <person name="Lipzen A."/>
            <person name="Dockter R."/>
            <person name="Kennedy M."/>
            <person name="Grigoriev I.V."/>
            <person name="Spatafora J.W."/>
        </authorList>
    </citation>
    <scope>NUCLEOTIDE SEQUENCE [LARGE SCALE GENOMIC DNA]</scope>
    <source>
        <strain evidence="4 5">CBS 120377</strain>
    </source>
</reference>
<name>A0A194XFF0_MOLSC</name>
<evidence type="ECO:0000256" key="2">
    <source>
        <dbReference type="SAM" id="Phobius"/>
    </source>
</evidence>
<organism evidence="4 5">
    <name type="scientific">Mollisia scopiformis</name>
    <name type="common">Conifer needle endophyte fungus</name>
    <name type="synonym">Phialocephala scopiformis</name>
    <dbReference type="NCBI Taxonomy" id="149040"/>
    <lineage>
        <taxon>Eukaryota</taxon>
        <taxon>Fungi</taxon>
        <taxon>Dikarya</taxon>
        <taxon>Ascomycota</taxon>
        <taxon>Pezizomycotina</taxon>
        <taxon>Leotiomycetes</taxon>
        <taxon>Helotiales</taxon>
        <taxon>Mollisiaceae</taxon>
        <taxon>Mollisia</taxon>
    </lineage>
</organism>
<feature type="region of interest" description="Disordered" evidence="1">
    <location>
        <begin position="217"/>
        <end position="256"/>
    </location>
</feature>
<gene>
    <name evidence="4" type="ORF">LY89DRAFT_780856</name>
</gene>
<dbReference type="InParanoid" id="A0A194XFF0"/>
<dbReference type="RefSeq" id="XP_018073226.1">
    <property type="nucleotide sequence ID" value="XM_018222425.1"/>
</dbReference>